<proteinExistence type="predicted"/>
<dbReference type="KEGG" id="hro:HELRODRAFT_173850"/>
<dbReference type="GeneID" id="20204709"/>
<dbReference type="EMBL" id="KB096676">
    <property type="protein sequence ID" value="ESO03005.1"/>
    <property type="molecule type" value="Genomic_DNA"/>
</dbReference>
<dbReference type="Proteomes" id="UP000015101">
    <property type="component" value="Unassembled WGS sequence"/>
</dbReference>
<dbReference type="EMBL" id="AMQM01004749">
    <property type="status" value="NOT_ANNOTATED_CDS"/>
    <property type="molecule type" value="Genomic_DNA"/>
</dbReference>
<dbReference type="CTD" id="20204709"/>
<reference evidence="1 3" key="2">
    <citation type="journal article" date="2013" name="Nature">
        <title>Insights into bilaterian evolution from three spiralian genomes.</title>
        <authorList>
            <person name="Simakov O."/>
            <person name="Marletaz F."/>
            <person name="Cho S.J."/>
            <person name="Edsinger-Gonzales E."/>
            <person name="Havlak P."/>
            <person name="Hellsten U."/>
            <person name="Kuo D.H."/>
            <person name="Larsson T."/>
            <person name="Lv J."/>
            <person name="Arendt D."/>
            <person name="Savage R."/>
            <person name="Osoegawa K."/>
            <person name="de Jong P."/>
            <person name="Grimwood J."/>
            <person name="Chapman J.A."/>
            <person name="Shapiro H."/>
            <person name="Aerts A."/>
            <person name="Otillar R.P."/>
            <person name="Terry A.Y."/>
            <person name="Boore J.L."/>
            <person name="Grigoriev I.V."/>
            <person name="Lindberg D.R."/>
            <person name="Seaver E.C."/>
            <person name="Weisblat D.A."/>
            <person name="Putnam N.H."/>
            <person name="Rokhsar D.S."/>
        </authorList>
    </citation>
    <scope>NUCLEOTIDE SEQUENCE</scope>
</reference>
<evidence type="ECO:0000313" key="2">
    <source>
        <dbReference type="EnsemblMetazoa" id="HelroP173850"/>
    </source>
</evidence>
<evidence type="ECO:0000313" key="1">
    <source>
        <dbReference type="EMBL" id="ESO03005.1"/>
    </source>
</evidence>
<dbReference type="RefSeq" id="XP_009018698.1">
    <property type="nucleotide sequence ID" value="XM_009020450.1"/>
</dbReference>
<evidence type="ECO:0000313" key="3">
    <source>
        <dbReference type="Proteomes" id="UP000015101"/>
    </source>
</evidence>
<name>T1F7B0_HELRO</name>
<dbReference type="InParanoid" id="T1F7B0"/>
<sequence>MYRFRINDPHLIAGTRRSCSIVTVSVARRRSSKRCAGWSLLEPPRLVEVRDDGDSFKKLETCMTTNLCSSFEWTGTQSLDWNEPTSQDELPVEQFRTLMNKILKQFRISIDICIYLYG</sequence>
<protein>
    <submittedName>
        <fullName evidence="1 2">Uncharacterized protein</fullName>
    </submittedName>
</protein>
<reference evidence="2" key="3">
    <citation type="submission" date="2015-06" db="UniProtKB">
        <authorList>
            <consortium name="EnsemblMetazoa"/>
        </authorList>
    </citation>
    <scope>IDENTIFICATION</scope>
</reference>
<reference evidence="3" key="1">
    <citation type="submission" date="2012-12" db="EMBL/GenBank/DDBJ databases">
        <authorList>
            <person name="Hellsten U."/>
            <person name="Grimwood J."/>
            <person name="Chapman J.A."/>
            <person name="Shapiro H."/>
            <person name="Aerts A."/>
            <person name="Otillar R.P."/>
            <person name="Terry A.Y."/>
            <person name="Boore J.L."/>
            <person name="Simakov O."/>
            <person name="Marletaz F."/>
            <person name="Cho S.-J."/>
            <person name="Edsinger-Gonzales E."/>
            <person name="Havlak P."/>
            <person name="Kuo D.-H."/>
            <person name="Larsson T."/>
            <person name="Lv J."/>
            <person name="Arendt D."/>
            <person name="Savage R."/>
            <person name="Osoegawa K."/>
            <person name="de Jong P."/>
            <person name="Lindberg D.R."/>
            <person name="Seaver E.C."/>
            <person name="Weisblat D.A."/>
            <person name="Putnam N.H."/>
            <person name="Grigoriev I.V."/>
            <person name="Rokhsar D.S."/>
        </authorList>
    </citation>
    <scope>NUCLEOTIDE SEQUENCE</scope>
</reference>
<gene>
    <name evidence="2" type="primary">20204709</name>
    <name evidence="1" type="ORF">HELRODRAFT_173850</name>
</gene>
<accession>T1F7B0</accession>
<dbReference type="HOGENOM" id="CLU_2075682_0_0_1"/>
<dbReference type="EnsemblMetazoa" id="HelroT173850">
    <property type="protein sequence ID" value="HelroP173850"/>
    <property type="gene ID" value="HelroG173850"/>
</dbReference>
<dbReference type="AlphaFoldDB" id="T1F7B0"/>
<organism evidence="2 3">
    <name type="scientific">Helobdella robusta</name>
    <name type="common">Californian leech</name>
    <dbReference type="NCBI Taxonomy" id="6412"/>
    <lineage>
        <taxon>Eukaryota</taxon>
        <taxon>Metazoa</taxon>
        <taxon>Spiralia</taxon>
        <taxon>Lophotrochozoa</taxon>
        <taxon>Annelida</taxon>
        <taxon>Clitellata</taxon>
        <taxon>Hirudinea</taxon>
        <taxon>Rhynchobdellida</taxon>
        <taxon>Glossiphoniidae</taxon>
        <taxon>Helobdella</taxon>
    </lineage>
</organism>
<keyword evidence="3" id="KW-1185">Reference proteome</keyword>